<feature type="region of interest" description="Disordered" evidence="1">
    <location>
        <begin position="162"/>
        <end position="197"/>
    </location>
</feature>
<proteinExistence type="predicted"/>
<reference evidence="2" key="1">
    <citation type="journal article" date="2023" name="Science">
        <title>Genome structures resolve the early diversification of teleost fishes.</title>
        <authorList>
            <person name="Parey E."/>
            <person name="Louis A."/>
            <person name="Montfort J."/>
            <person name="Bouchez O."/>
            <person name="Roques C."/>
            <person name="Iampietro C."/>
            <person name="Lluch J."/>
            <person name="Castinel A."/>
            <person name="Donnadieu C."/>
            <person name="Desvignes T."/>
            <person name="Floi Bucao C."/>
            <person name="Jouanno E."/>
            <person name="Wen M."/>
            <person name="Mejri S."/>
            <person name="Dirks R."/>
            <person name="Jansen H."/>
            <person name="Henkel C."/>
            <person name="Chen W.J."/>
            <person name="Zahm M."/>
            <person name="Cabau C."/>
            <person name="Klopp C."/>
            <person name="Thompson A.W."/>
            <person name="Robinson-Rechavi M."/>
            <person name="Braasch I."/>
            <person name="Lecointre G."/>
            <person name="Bobe J."/>
            <person name="Postlethwait J.H."/>
            <person name="Berthelot C."/>
            <person name="Roest Crollius H."/>
            <person name="Guiguen Y."/>
        </authorList>
    </citation>
    <scope>NUCLEOTIDE SEQUENCE</scope>
    <source>
        <strain evidence="2">WJC10195</strain>
    </source>
</reference>
<evidence type="ECO:0000313" key="3">
    <source>
        <dbReference type="Proteomes" id="UP001152622"/>
    </source>
</evidence>
<dbReference type="EMBL" id="JAINUF010000001">
    <property type="protein sequence ID" value="KAJ8383027.1"/>
    <property type="molecule type" value="Genomic_DNA"/>
</dbReference>
<protein>
    <submittedName>
        <fullName evidence="2">Uncharacterized protein</fullName>
    </submittedName>
</protein>
<evidence type="ECO:0000313" key="2">
    <source>
        <dbReference type="EMBL" id="KAJ8383027.1"/>
    </source>
</evidence>
<sequence>MQLEWQSHFLFIFQFAPRSSQVRARRKFAEAAGSPFGGHTEEGQGRNNRPQCSLLQPGRLLGDRALFDIMFSTICIGRVWGGGHSLMFIQPSAYMTERCPALGVVPGNKRTFRKGRLRWAVSKLIVKSGSGTCEQVLRGKGGMALGACEAVTGCDRLGLKDPGGPSISTSSQEQSRAGAARLRAEQQRWDRSSSSSLTSAMVQETTVITTRMTTVRMMGTILL</sequence>
<feature type="compositionally biased region" description="Basic and acidic residues" evidence="1">
    <location>
        <begin position="182"/>
        <end position="191"/>
    </location>
</feature>
<comment type="caution">
    <text evidence="2">The sequence shown here is derived from an EMBL/GenBank/DDBJ whole genome shotgun (WGS) entry which is preliminary data.</text>
</comment>
<keyword evidence="3" id="KW-1185">Reference proteome</keyword>
<gene>
    <name evidence="2" type="ORF">SKAU_G00038050</name>
</gene>
<name>A0A9Q1GHL9_SYNKA</name>
<feature type="compositionally biased region" description="Polar residues" evidence="1">
    <location>
        <begin position="166"/>
        <end position="175"/>
    </location>
</feature>
<dbReference type="AlphaFoldDB" id="A0A9Q1GHL9"/>
<accession>A0A9Q1GHL9</accession>
<evidence type="ECO:0000256" key="1">
    <source>
        <dbReference type="SAM" id="MobiDB-lite"/>
    </source>
</evidence>
<dbReference type="Proteomes" id="UP001152622">
    <property type="component" value="Chromosome 1"/>
</dbReference>
<organism evidence="2 3">
    <name type="scientific">Synaphobranchus kaupii</name>
    <name type="common">Kaup's arrowtooth eel</name>
    <dbReference type="NCBI Taxonomy" id="118154"/>
    <lineage>
        <taxon>Eukaryota</taxon>
        <taxon>Metazoa</taxon>
        <taxon>Chordata</taxon>
        <taxon>Craniata</taxon>
        <taxon>Vertebrata</taxon>
        <taxon>Euteleostomi</taxon>
        <taxon>Actinopterygii</taxon>
        <taxon>Neopterygii</taxon>
        <taxon>Teleostei</taxon>
        <taxon>Anguilliformes</taxon>
        <taxon>Synaphobranchidae</taxon>
        <taxon>Synaphobranchus</taxon>
    </lineage>
</organism>